<dbReference type="Pfam" id="PF08811">
    <property type="entry name" value="DUF1800"/>
    <property type="match status" value="1"/>
</dbReference>
<evidence type="ECO:0000256" key="2">
    <source>
        <dbReference type="SAM" id="SignalP"/>
    </source>
</evidence>
<accession>A0A6N9HPF3</accession>
<keyword evidence="4" id="KW-1185">Reference proteome</keyword>
<name>A0A6N9HPF3_9BURK</name>
<gene>
    <name evidence="3" type="ORF">GTP41_24740</name>
</gene>
<dbReference type="Proteomes" id="UP000448575">
    <property type="component" value="Unassembled WGS sequence"/>
</dbReference>
<feature type="region of interest" description="Disordered" evidence="1">
    <location>
        <begin position="116"/>
        <end position="136"/>
    </location>
</feature>
<evidence type="ECO:0000313" key="4">
    <source>
        <dbReference type="Proteomes" id="UP000448575"/>
    </source>
</evidence>
<feature type="compositionally biased region" description="Pro residues" evidence="1">
    <location>
        <begin position="127"/>
        <end position="136"/>
    </location>
</feature>
<comment type="caution">
    <text evidence="3">The sequence shown here is derived from an EMBL/GenBank/DDBJ whole genome shotgun (WGS) entry which is preliminary data.</text>
</comment>
<feature type="chain" id="PRO_5027070203" evidence="2">
    <location>
        <begin position="24"/>
        <end position="616"/>
    </location>
</feature>
<proteinExistence type="predicted"/>
<sequence>MQLKDCRAWTLACLFSLSLPAWATTVEITHTAKNAAVELGRKVWFLGKVDGKGVYMNFAVNGIPGGNATVGTLNSQNGEYIAPAAMPANPVITVTGTTAKAPQVSGSTRLTLVVAGTSSGGTSTTPTPTPPPTPTPGPIGAQPATDAATVAAARLLERATFGPNAASIAAVKQMGAQAWLNQQYSMPASALPQTTDISALRNGWYLNMANAPDQVRQRMLFALSQLFVVSSDKNNSGDQLLPWLTTLDKHAFGNFGNLLREMTINPAMGKYLDLANSRTPAPNENYAREVMQLFTIGPVLLNQDGSVQRDRYGDPIPAYTQDTIAHMARALSGWTYTGSNLTGSNWENFTGPLQPRDRLHDMGAKTLLNGTTLPAGQSTVQDLDGVVQNLFQHPNLPPFIATRLIRAFTTSNPSPAYIERVANVFAYGPTGRGDLKATLNAVLMDPEALIAAPAAGKLKDPILHSLSLFRATGATIVNPTNMFWDYFLMGQRLLQAPSVFNFYSPLAPLPGKPELFGPEFQLYTPAQAIGRANFLYGFIAGNFSGMASINLAPYQAVAGDPTALLNLVDANLLQGRMTPSTRAAIGATLQATTDLKQRAITALYLTAIAADFAVQQ</sequence>
<evidence type="ECO:0000313" key="3">
    <source>
        <dbReference type="EMBL" id="MYN05309.1"/>
    </source>
</evidence>
<evidence type="ECO:0000256" key="1">
    <source>
        <dbReference type="SAM" id="MobiDB-lite"/>
    </source>
</evidence>
<dbReference type="AlphaFoldDB" id="A0A6N9HPF3"/>
<keyword evidence="2" id="KW-0732">Signal</keyword>
<organism evidence="3 4">
    <name type="scientific">Pseudoduganella guangdongensis</name>
    <dbReference type="NCBI Taxonomy" id="2692179"/>
    <lineage>
        <taxon>Bacteria</taxon>
        <taxon>Pseudomonadati</taxon>
        <taxon>Pseudomonadota</taxon>
        <taxon>Betaproteobacteria</taxon>
        <taxon>Burkholderiales</taxon>
        <taxon>Oxalobacteraceae</taxon>
        <taxon>Telluria group</taxon>
        <taxon>Pseudoduganella</taxon>
    </lineage>
</organism>
<dbReference type="PANTHER" id="PTHR43737">
    <property type="entry name" value="BLL7424 PROTEIN"/>
    <property type="match status" value="1"/>
</dbReference>
<feature type="signal peptide" evidence="2">
    <location>
        <begin position="1"/>
        <end position="23"/>
    </location>
</feature>
<dbReference type="PANTHER" id="PTHR43737:SF1">
    <property type="entry name" value="DUF1501 DOMAIN-CONTAINING PROTEIN"/>
    <property type="match status" value="1"/>
</dbReference>
<dbReference type="InterPro" id="IPR014917">
    <property type="entry name" value="DUF1800"/>
</dbReference>
<dbReference type="RefSeq" id="WP_161028256.1">
    <property type="nucleotide sequence ID" value="NZ_WWCJ01000027.1"/>
</dbReference>
<protein>
    <submittedName>
        <fullName evidence="3">DUF1800 family protein</fullName>
    </submittedName>
</protein>
<reference evidence="3 4" key="1">
    <citation type="submission" date="2019-12" db="EMBL/GenBank/DDBJ databases">
        <title>Novel species isolated from a subtropical stream in China.</title>
        <authorList>
            <person name="Lu H."/>
        </authorList>
    </citation>
    <scope>NUCLEOTIDE SEQUENCE [LARGE SCALE GENOMIC DNA]</scope>
    <source>
        <strain evidence="3 4">DS3</strain>
    </source>
</reference>
<dbReference type="EMBL" id="WWCJ01000027">
    <property type="protein sequence ID" value="MYN05309.1"/>
    <property type="molecule type" value="Genomic_DNA"/>
</dbReference>
<feature type="compositionally biased region" description="Low complexity" evidence="1">
    <location>
        <begin position="116"/>
        <end position="126"/>
    </location>
</feature>